<comment type="caution">
    <text evidence="3">The sequence shown here is derived from an EMBL/GenBank/DDBJ whole genome shotgun (WGS) entry which is preliminary data.</text>
</comment>
<feature type="transmembrane region" description="Helical" evidence="2">
    <location>
        <begin position="268"/>
        <end position="293"/>
    </location>
</feature>
<proteinExistence type="predicted"/>
<protein>
    <recommendedName>
        <fullName evidence="5">G_PROTEIN_RECEP_F1_2 domain-containing protein</fullName>
    </recommendedName>
</protein>
<keyword evidence="2" id="KW-1133">Transmembrane helix</keyword>
<evidence type="ECO:0000313" key="3">
    <source>
        <dbReference type="EMBL" id="CAD5210417.1"/>
    </source>
</evidence>
<keyword evidence="2" id="KW-0472">Membrane</keyword>
<feature type="transmembrane region" description="Helical" evidence="2">
    <location>
        <begin position="123"/>
        <end position="140"/>
    </location>
</feature>
<dbReference type="OrthoDB" id="5860156at2759"/>
<dbReference type="InterPro" id="IPR019421">
    <property type="entry name" value="7TM_GPCR_serpentine_rcpt_Srd"/>
</dbReference>
<name>A0A811K4K3_9BILA</name>
<keyword evidence="4" id="KW-1185">Reference proteome</keyword>
<reference evidence="3" key="1">
    <citation type="submission" date="2020-09" db="EMBL/GenBank/DDBJ databases">
        <authorList>
            <person name="Kikuchi T."/>
        </authorList>
    </citation>
    <scope>NUCLEOTIDE SEQUENCE</scope>
    <source>
        <strain evidence="3">SH1</strain>
    </source>
</reference>
<evidence type="ECO:0000256" key="2">
    <source>
        <dbReference type="SAM" id="Phobius"/>
    </source>
</evidence>
<feature type="transmembrane region" description="Helical" evidence="2">
    <location>
        <begin position="299"/>
        <end position="322"/>
    </location>
</feature>
<feature type="transmembrane region" description="Helical" evidence="2">
    <location>
        <begin position="41"/>
        <end position="60"/>
    </location>
</feature>
<dbReference type="EMBL" id="CAJFDH010000002">
    <property type="protein sequence ID" value="CAD5210417.1"/>
    <property type="molecule type" value="Genomic_DNA"/>
</dbReference>
<sequence>MQLHFVPIPDNPYAWDYTDPNGTIPTQPYDELGKMSELLRISYHLSGACGFIFSSTMLYLVLFKTTGALKPYGRMLLFCSITDITYWAMDNLVQVKAKLTDGVFMARLEGPASYFEYDNQAKAMALFVCALALIHTILPAQYYFRYYAVTKSQQLSGIRTVIVYFLALSFAILMGWCAYVGYSISATVRPEYNYGVLWYREVPLPKVLYADIRNIYHKLYFFYSGALVTSCYVLLLLYAYKTLNHLKINSKMYSERTKSMQRQLSRALLIQSVLPIFTSIAPILFICVPSFFYLDTGKLAMVCISITSWIPVFNPLLTITVIKPYRRAITTLLARKSVNPSNTRDDPSNNNDHNNVVL</sequence>
<accession>A0A811K4K3</accession>
<dbReference type="Proteomes" id="UP000783686">
    <property type="component" value="Unassembled WGS sequence"/>
</dbReference>
<dbReference type="Pfam" id="PF10317">
    <property type="entry name" value="7TM_GPCR_Srd"/>
    <property type="match status" value="1"/>
</dbReference>
<dbReference type="EMBL" id="CAJFCW020000002">
    <property type="protein sequence ID" value="CAG9091299.1"/>
    <property type="molecule type" value="Genomic_DNA"/>
</dbReference>
<evidence type="ECO:0000256" key="1">
    <source>
        <dbReference type="SAM" id="MobiDB-lite"/>
    </source>
</evidence>
<feature type="region of interest" description="Disordered" evidence="1">
    <location>
        <begin position="339"/>
        <end position="358"/>
    </location>
</feature>
<feature type="transmembrane region" description="Helical" evidence="2">
    <location>
        <begin position="72"/>
        <end position="89"/>
    </location>
</feature>
<keyword evidence="2" id="KW-0812">Transmembrane</keyword>
<dbReference type="PANTHER" id="PTHR22943:SF248">
    <property type="entry name" value="SEVEN TM RECEPTOR"/>
    <property type="match status" value="1"/>
</dbReference>
<dbReference type="AlphaFoldDB" id="A0A811K4K3"/>
<dbReference type="Proteomes" id="UP000614601">
    <property type="component" value="Unassembled WGS sequence"/>
</dbReference>
<feature type="transmembrane region" description="Helical" evidence="2">
    <location>
        <begin position="161"/>
        <end position="182"/>
    </location>
</feature>
<evidence type="ECO:0008006" key="5">
    <source>
        <dbReference type="Google" id="ProtNLM"/>
    </source>
</evidence>
<evidence type="ECO:0000313" key="4">
    <source>
        <dbReference type="Proteomes" id="UP000614601"/>
    </source>
</evidence>
<dbReference type="SUPFAM" id="SSF81321">
    <property type="entry name" value="Family A G protein-coupled receptor-like"/>
    <property type="match status" value="1"/>
</dbReference>
<gene>
    <name evidence="3" type="ORF">BOKJ2_LOCUS3178</name>
</gene>
<organism evidence="3 4">
    <name type="scientific">Bursaphelenchus okinawaensis</name>
    <dbReference type="NCBI Taxonomy" id="465554"/>
    <lineage>
        <taxon>Eukaryota</taxon>
        <taxon>Metazoa</taxon>
        <taxon>Ecdysozoa</taxon>
        <taxon>Nematoda</taxon>
        <taxon>Chromadorea</taxon>
        <taxon>Rhabditida</taxon>
        <taxon>Tylenchina</taxon>
        <taxon>Tylenchomorpha</taxon>
        <taxon>Aphelenchoidea</taxon>
        <taxon>Aphelenchoididae</taxon>
        <taxon>Bursaphelenchus</taxon>
    </lineage>
</organism>
<dbReference type="PANTHER" id="PTHR22943">
    <property type="entry name" value="7-TRANSMEMBRANE DOMAIN RECEPTOR C.ELEGANS"/>
    <property type="match status" value="1"/>
</dbReference>
<feature type="transmembrane region" description="Helical" evidence="2">
    <location>
        <begin position="220"/>
        <end position="240"/>
    </location>
</feature>